<evidence type="ECO:0000313" key="2">
    <source>
        <dbReference type="Proteomes" id="UP000006263"/>
    </source>
</evidence>
<dbReference type="Proteomes" id="UP000006263">
    <property type="component" value="Unassembled WGS sequence"/>
</dbReference>
<sequence>MLLINTASNTNIIVHSKNNPPKLGLDNKMQLTTNFFGP</sequence>
<dbReference type="EMBL" id="BAEP01000007">
    <property type="protein sequence ID" value="GAC22905.1"/>
    <property type="molecule type" value="Genomic_DNA"/>
</dbReference>
<organism evidence="1 2">
    <name type="scientific">Paraglaciecola mesophila KMM 241</name>
    <dbReference type="NCBI Taxonomy" id="1128912"/>
    <lineage>
        <taxon>Bacteria</taxon>
        <taxon>Pseudomonadati</taxon>
        <taxon>Pseudomonadota</taxon>
        <taxon>Gammaproteobacteria</taxon>
        <taxon>Alteromonadales</taxon>
        <taxon>Alteromonadaceae</taxon>
        <taxon>Paraglaciecola</taxon>
    </lineage>
</organism>
<accession>K6ZHQ5</accession>
<evidence type="ECO:0000313" key="1">
    <source>
        <dbReference type="EMBL" id="GAC22905.1"/>
    </source>
</evidence>
<gene>
    <name evidence="1" type="ORF">GMES_0599</name>
</gene>
<dbReference type="AlphaFoldDB" id="K6ZHQ5"/>
<proteinExistence type="predicted"/>
<name>K6ZHQ5_9ALTE</name>
<protein>
    <submittedName>
        <fullName evidence="1">Uncharacterized protein</fullName>
    </submittedName>
</protein>
<comment type="caution">
    <text evidence="1">The sequence shown here is derived from an EMBL/GenBank/DDBJ whole genome shotgun (WGS) entry which is preliminary data.</text>
</comment>
<reference evidence="1 2" key="1">
    <citation type="journal article" date="2017" name="Antonie Van Leeuwenhoek">
        <title>Rhizobium rhizosphaerae sp. nov., a novel species isolated from rice rhizosphere.</title>
        <authorList>
            <person name="Zhao J.J."/>
            <person name="Zhang J."/>
            <person name="Zhang R.J."/>
            <person name="Zhang C.W."/>
            <person name="Yin H.Q."/>
            <person name="Zhang X.X."/>
        </authorList>
    </citation>
    <scope>NUCLEOTIDE SEQUENCE [LARGE SCALE GENOMIC DNA]</scope>
    <source>
        <strain evidence="1 2">KMM 241</strain>
    </source>
</reference>